<accession>D8MLF6</accession>
<dbReference type="STRING" id="634500.EbC_44530"/>
<dbReference type="Proteomes" id="UP000008793">
    <property type="component" value="Chromosome"/>
</dbReference>
<keyword evidence="2" id="KW-1185">Reference proteome</keyword>
<dbReference type="KEGG" id="ebi:EbC_44530"/>
<reference evidence="1 2" key="1">
    <citation type="journal article" date="2010" name="BMC Genomics">
        <title>Genome comparison of the epiphytic bacteria Erwinia billingiae and E. tasmaniensis with the pear pathogen E. pyrifoliae.</title>
        <authorList>
            <person name="Kube M."/>
            <person name="Migdoll A.M."/>
            <person name="Gehring I."/>
            <person name="Heitmann K."/>
            <person name="Mayer Y."/>
            <person name="Kuhl H."/>
            <person name="Knaust F."/>
            <person name="Geider K."/>
            <person name="Reinhardt R."/>
        </authorList>
    </citation>
    <scope>NUCLEOTIDE SEQUENCE [LARGE SCALE GENOMIC DNA]</scope>
    <source>
        <strain evidence="1 2">Eb661</strain>
    </source>
</reference>
<dbReference type="GeneID" id="90514365"/>
<protein>
    <submittedName>
        <fullName evidence="1">Uncharacterized protein</fullName>
    </submittedName>
</protein>
<dbReference type="HOGENOM" id="CLU_2754416_0_0_6"/>
<dbReference type="EMBL" id="FP236843">
    <property type="protein sequence ID" value="CAX61984.1"/>
    <property type="molecule type" value="Genomic_DNA"/>
</dbReference>
<proteinExistence type="predicted"/>
<dbReference type="RefSeq" id="WP_013204454.1">
    <property type="nucleotide sequence ID" value="NC_014306.1"/>
</dbReference>
<evidence type="ECO:0000313" key="2">
    <source>
        <dbReference type="Proteomes" id="UP000008793"/>
    </source>
</evidence>
<organism evidence="2">
    <name type="scientific">Erwinia billingiae (strain Eb661)</name>
    <dbReference type="NCBI Taxonomy" id="634500"/>
    <lineage>
        <taxon>Bacteria</taxon>
        <taxon>Pseudomonadati</taxon>
        <taxon>Pseudomonadota</taxon>
        <taxon>Gammaproteobacteria</taxon>
        <taxon>Enterobacterales</taxon>
        <taxon>Erwiniaceae</taxon>
        <taxon>Erwinia</taxon>
    </lineage>
</organism>
<dbReference type="eggNOG" id="ENOG502ZSCR">
    <property type="taxonomic scope" value="Bacteria"/>
</dbReference>
<name>D8MLF6_ERWBE</name>
<sequence>MIMLTIEGVTHALSVEDATNLALAVAAKVDEPGQAQRFQGTGIAFSVACSGTVSAQWDEETLSPAGIYLTDC</sequence>
<evidence type="ECO:0000313" key="1">
    <source>
        <dbReference type="EMBL" id="CAX61984.1"/>
    </source>
</evidence>
<dbReference type="AlphaFoldDB" id="D8MLF6"/>
<gene>
    <name evidence="1" type="ordered locus">EbC_44530</name>
</gene>